<dbReference type="EMBL" id="KQ983089">
    <property type="protein sequence ID" value="KYQ47563.1"/>
    <property type="molecule type" value="Genomic_DNA"/>
</dbReference>
<evidence type="ECO:0000313" key="3">
    <source>
        <dbReference type="Proteomes" id="UP000075809"/>
    </source>
</evidence>
<evidence type="ECO:0008006" key="4">
    <source>
        <dbReference type="Google" id="ProtNLM"/>
    </source>
</evidence>
<keyword evidence="3" id="KW-1185">Reference proteome</keyword>
<proteinExistence type="predicted"/>
<dbReference type="STRING" id="64791.A0A151WIA7"/>
<gene>
    <name evidence="1" type="ORF">ALC60_13318</name>
    <name evidence="2" type="ORF">ALC60_13319</name>
</gene>
<organism evidence="2 3">
    <name type="scientific">Mycetomoellerius zeteki</name>
    <dbReference type="NCBI Taxonomy" id="64791"/>
    <lineage>
        <taxon>Eukaryota</taxon>
        <taxon>Metazoa</taxon>
        <taxon>Ecdysozoa</taxon>
        <taxon>Arthropoda</taxon>
        <taxon>Hexapoda</taxon>
        <taxon>Insecta</taxon>
        <taxon>Pterygota</taxon>
        <taxon>Neoptera</taxon>
        <taxon>Endopterygota</taxon>
        <taxon>Hymenoptera</taxon>
        <taxon>Apocrita</taxon>
        <taxon>Aculeata</taxon>
        <taxon>Formicoidea</taxon>
        <taxon>Formicidae</taxon>
        <taxon>Myrmicinae</taxon>
        <taxon>Mycetomoellerius</taxon>
    </lineage>
</organism>
<dbReference type="Proteomes" id="UP000075809">
    <property type="component" value="Unassembled WGS sequence"/>
</dbReference>
<dbReference type="EMBL" id="KQ983089">
    <property type="protein sequence ID" value="KYQ47564.1"/>
    <property type="molecule type" value="Genomic_DNA"/>
</dbReference>
<name>A0A151WIA7_9HYME</name>
<dbReference type="AlphaFoldDB" id="A0A151WIA7"/>
<sequence>MCQASISPAMSCCCPGVIGDVDGTHVAICPSEKEREHLYINRKLYYSLNILHYSSEFSVLIANACCVLHNVAKFYNVPEVY</sequence>
<accession>A0A151WIA7</accession>
<evidence type="ECO:0000313" key="1">
    <source>
        <dbReference type="EMBL" id="KYQ47563.1"/>
    </source>
</evidence>
<reference evidence="2 3" key="1">
    <citation type="submission" date="2015-09" db="EMBL/GenBank/DDBJ databases">
        <title>Trachymyrmex zeteki WGS genome.</title>
        <authorList>
            <person name="Nygaard S."/>
            <person name="Hu H."/>
            <person name="Boomsma J."/>
            <person name="Zhang G."/>
        </authorList>
    </citation>
    <scope>NUCLEOTIDE SEQUENCE [LARGE SCALE GENOMIC DNA]</scope>
    <source>
        <strain evidence="2">Tzet28-1</strain>
        <tissue evidence="2">Whole body</tissue>
    </source>
</reference>
<evidence type="ECO:0000313" key="2">
    <source>
        <dbReference type="EMBL" id="KYQ47564.1"/>
    </source>
</evidence>
<protein>
    <recommendedName>
        <fullName evidence="4">DDE Tnp4 domain-containing protein</fullName>
    </recommendedName>
</protein>